<dbReference type="RefSeq" id="WP_339091827.1">
    <property type="nucleotide sequence ID" value="NZ_LR743507.1"/>
</dbReference>
<keyword evidence="1" id="KW-0472">Membrane</keyword>
<sequence>MRLILVTLHKWAGLLIAGFLFISGLTGAVISWDHEIDEWLNPHLTDARATGPALPPLALAQQIEARHPQVMVIALPMAAEPGHSLSFGVEPRVDRATGKLFKPGFNQVFVDPASGEELGRREWGAVWPLGKENFVSFLYVLHYSLHLPKMWGIDRWGVWLLGAVALVWTIDCFTGFWLTLPVRRARQTEKTEKTAASAPAAGKGWWQRWKPSWKIRWGGGPYRLNFDLHRAGGLWTWALLFVIAFTAFSLNLYREVFFPAMSLVSNATPTPFEQRAPTAEEKPVVPVLGYADVLASATQEARRRGWDEPVGQLFYAQLFGIYGAQFYAPEDEHGAGGVGHRVLYLDALDGRFVGSSEPWKGTAADIFVQAQFPVHSGRILGLPGRILISVMGLVVAMLSVTGVVIWLRKRRAQARSRLQQDGAGAASVGLPSTAPVVHAGARG</sequence>
<dbReference type="PANTHER" id="PTHR34219">
    <property type="entry name" value="IRON-REGULATED INNER MEMBRANE PROTEIN-RELATED"/>
    <property type="match status" value="1"/>
</dbReference>
<gene>
    <name evidence="2" type="ORF">VVAX_04288</name>
</gene>
<feature type="transmembrane region" description="Helical" evidence="1">
    <location>
        <begin position="156"/>
        <end position="180"/>
    </location>
</feature>
<evidence type="ECO:0000313" key="2">
    <source>
        <dbReference type="EMBL" id="CAA2107547.1"/>
    </source>
</evidence>
<dbReference type="PANTHER" id="PTHR34219:SF5">
    <property type="entry name" value="BLR4505 PROTEIN"/>
    <property type="match status" value="1"/>
</dbReference>
<keyword evidence="1" id="KW-0812">Transmembrane</keyword>
<proteinExistence type="predicted"/>
<evidence type="ECO:0008006" key="3">
    <source>
        <dbReference type="Google" id="ProtNLM"/>
    </source>
</evidence>
<dbReference type="InterPro" id="IPR005625">
    <property type="entry name" value="PepSY-ass_TM"/>
</dbReference>
<dbReference type="EMBL" id="LR743507">
    <property type="protein sequence ID" value="CAA2107547.1"/>
    <property type="molecule type" value="Genomic_DNA"/>
</dbReference>
<evidence type="ECO:0000256" key="1">
    <source>
        <dbReference type="SAM" id="Phobius"/>
    </source>
</evidence>
<reference evidence="2" key="1">
    <citation type="submission" date="2019-12" db="EMBL/GenBank/DDBJ databases">
        <authorList>
            <person name="Cremers G."/>
        </authorList>
    </citation>
    <scope>NUCLEOTIDE SEQUENCE</scope>
    <source>
        <strain evidence="2">Vvax</strain>
    </source>
</reference>
<accession>A0A679J8V0</accession>
<feature type="transmembrane region" description="Helical" evidence="1">
    <location>
        <begin position="386"/>
        <end position="407"/>
    </location>
</feature>
<organism evidence="2">
    <name type="scientific">Variovorax paradoxus</name>
    <dbReference type="NCBI Taxonomy" id="34073"/>
    <lineage>
        <taxon>Bacteria</taxon>
        <taxon>Pseudomonadati</taxon>
        <taxon>Pseudomonadota</taxon>
        <taxon>Betaproteobacteria</taxon>
        <taxon>Burkholderiales</taxon>
        <taxon>Comamonadaceae</taxon>
        <taxon>Variovorax</taxon>
    </lineage>
</organism>
<protein>
    <recommendedName>
        <fullName evidence="3">Peptidase</fullName>
    </recommendedName>
</protein>
<keyword evidence="1" id="KW-1133">Transmembrane helix</keyword>
<name>A0A679J8V0_VARPD</name>
<dbReference type="AlphaFoldDB" id="A0A679J8V0"/>
<feature type="transmembrane region" description="Helical" evidence="1">
    <location>
        <begin position="234"/>
        <end position="253"/>
    </location>
</feature>
<feature type="transmembrane region" description="Helical" evidence="1">
    <location>
        <begin position="12"/>
        <end position="32"/>
    </location>
</feature>
<dbReference type="Pfam" id="PF03929">
    <property type="entry name" value="PepSY_TM"/>
    <property type="match status" value="1"/>
</dbReference>